<reference evidence="3" key="1">
    <citation type="submission" date="2023-10" db="EMBL/GenBank/DDBJ databases">
        <title>Genome assembly of Pristionchus species.</title>
        <authorList>
            <person name="Yoshida K."/>
            <person name="Sommer R.J."/>
        </authorList>
    </citation>
    <scope>NUCLEOTIDE SEQUENCE</scope>
    <source>
        <strain evidence="3">RS5133</strain>
    </source>
</reference>
<accession>A0AAV5WKF2</accession>
<feature type="compositionally biased region" description="Low complexity" evidence="1">
    <location>
        <begin position="750"/>
        <end position="761"/>
    </location>
</feature>
<feature type="domain" description="PH" evidence="2">
    <location>
        <begin position="35"/>
        <end position="136"/>
    </location>
</feature>
<feature type="compositionally biased region" description="Low complexity" evidence="1">
    <location>
        <begin position="804"/>
        <end position="817"/>
    </location>
</feature>
<feature type="region of interest" description="Disordered" evidence="1">
    <location>
        <begin position="942"/>
        <end position="979"/>
    </location>
</feature>
<comment type="caution">
    <text evidence="3">The sequence shown here is derived from an EMBL/GenBank/DDBJ whole genome shotgun (WGS) entry which is preliminary data.</text>
</comment>
<feature type="region of interest" description="Disordered" evidence="1">
    <location>
        <begin position="783"/>
        <end position="824"/>
    </location>
</feature>
<feature type="compositionally biased region" description="Low complexity" evidence="1">
    <location>
        <begin position="699"/>
        <end position="715"/>
    </location>
</feature>
<dbReference type="AlphaFoldDB" id="A0AAV5WKF2"/>
<feature type="region of interest" description="Disordered" evidence="1">
    <location>
        <begin position="435"/>
        <end position="492"/>
    </location>
</feature>
<evidence type="ECO:0000259" key="2">
    <source>
        <dbReference type="PROSITE" id="PS50003"/>
    </source>
</evidence>
<feature type="compositionally biased region" description="Polar residues" evidence="1">
    <location>
        <begin position="10"/>
        <end position="26"/>
    </location>
</feature>
<evidence type="ECO:0000256" key="1">
    <source>
        <dbReference type="SAM" id="MobiDB-lite"/>
    </source>
</evidence>
<organism evidence="3 4">
    <name type="scientific">Pristionchus fissidentatus</name>
    <dbReference type="NCBI Taxonomy" id="1538716"/>
    <lineage>
        <taxon>Eukaryota</taxon>
        <taxon>Metazoa</taxon>
        <taxon>Ecdysozoa</taxon>
        <taxon>Nematoda</taxon>
        <taxon>Chromadorea</taxon>
        <taxon>Rhabditida</taxon>
        <taxon>Rhabditina</taxon>
        <taxon>Diplogasteromorpha</taxon>
        <taxon>Diplogasteroidea</taxon>
        <taxon>Neodiplogasteridae</taxon>
        <taxon>Pristionchus</taxon>
    </lineage>
</organism>
<dbReference type="EMBL" id="BTSY01000006">
    <property type="protein sequence ID" value="GMT31199.1"/>
    <property type="molecule type" value="Genomic_DNA"/>
</dbReference>
<feature type="compositionally biased region" description="Polar residues" evidence="1">
    <location>
        <begin position="482"/>
        <end position="492"/>
    </location>
</feature>
<feature type="compositionally biased region" description="Polar residues" evidence="1">
    <location>
        <begin position="876"/>
        <end position="889"/>
    </location>
</feature>
<evidence type="ECO:0000313" key="3">
    <source>
        <dbReference type="EMBL" id="GMT31199.1"/>
    </source>
</evidence>
<protein>
    <recommendedName>
        <fullName evidence="2">PH domain-containing protein</fullName>
    </recommendedName>
</protein>
<dbReference type="SUPFAM" id="SSF50729">
    <property type="entry name" value="PH domain-like"/>
    <property type="match status" value="1"/>
</dbReference>
<gene>
    <name evidence="3" type="ORF">PFISCL1PPCAC_22496</name>
</gene>
<feature type="compositionally biased region" description="Basic residues" evidence="1">
    <location>
        <begin position="891"/>
        <end position="907"/>
    </location>
</feature>
<keyword evidence="4" id="KW-1185">Reference proteome</keyword>
<feature type="non-terminal residue" evidence="3">
    <location>
        <position position="992"/>
    </location>
</feature>
<name>A0AAV5WKF2_9BILA</name>
<feature type="region of interest" description="Disordered" evidence="1">
    <location>
        <begin position="1"/>
        <end position="26"/>
    </location>
</feature>
<dbReference type="Proteomes" id="UP001432322">
    <property type="component" value="Unassembled WGS sequence"/>
</dbReference>
<dbReference type="InterPro" id="IPR001849">
    <property type="entry name" value="PH_domain"/>
</dbReference>
<feature type="compositionally biased region" description="Basic residues" evidence="1">
    <location>
        <begin position="312"/>
        <end position="327"/>
    </location>
</feature>
<dbReference type="Gene3D" id="2.30.29.30">
    <property type="entry name" value="Pleckstrin-homology domain (PH domain)/Phosphotyrosine-binding domain (PTB)"/>
    <property type="match status" value="2"/>
</dbReference>
<feature type="region of interest" description="Disordered" evidence="1">
    <location>
        <begin position="293"/>
        <end position="378"/>
    </location>
</feature>
<dbReference type="PROSITE" id="PS50003">
    <property type="entry name" value="PH_DOMAIN"/>
    <property type="match status" value="1"/>
</dbReference>
<sequence length="992" mass="107796">MRVERAAFNPDSSLGRSRESMATSTSGVFEEEKVGVIRSGTLQGGFTPLKGRGKSYYVVLSPRALEMYENQKEYAKKKPSKYTIDLAVAFNVHNEHYDTRLGKCVCVMRPNDTLLLRAENDQANQEWYDAILGTTCPARALRLGRLVQPMEFFECAYDVQIVETPRKLGHKKGEEVPPANLIDKYPHVIGARRLCFYSHTIFLCEMGVEPGKEDDIPLSGIPPFKPIHFFEIQRKFIPNFGYRDNYFILMMGRGSPMGSCELWAECESKQIAEHIHHALNGIIDREAEKKKRMGNGLPQLGPAMPTSAISSHRGHRERSHTQPHRKRLDSEILARNTNSPLAHLARKSSTGTMACTAGSHRTPPTTLPDPSASSLPVPGSRHSFAAPGAVKGLVVHSSIFPVRRQSETIKEEAATTYQAMDATDEAKKRWDELMRGETQGRAVSPSTTRSSTDETEDSGGTLKCFDETEDSGGTLKLGGESKPQTPNGSIRNLSMMATHPRQFVPISNKADHLSSSEDDADVISAGTNTSTGGESISAGEVDYTHMDVVNWEGEGSLGVHLYKLDTPRSFVSSSDSCYSSMAERQQLQREQPTQQQMLLLQQDAGPQPQFRTYSFGPSHPSYQRPSDAAAQPQDPGIHSSNDGVEAGGEASNIKVEAPVSAKDDPRKRAFSLGSKNFFAYCSRPFRKISQHSTRATRHSNTSTSGASLASSTVSSGPPPSSVSSNHIANLGGGGIGGGPMMSDKDDLYNRNRSGSFGSGRSTPYSRRSGPLDKIERDHLMELDFGGGPSSSHHGLGGRCGSGSMGSVESPSRSRTSSFGCNVKKDDRADDAEAGMTPSQLLLHKAKQLSVDDAPAVHDDSDYVETEAASVPLLTSPRMTSASSSMNGSNHHGGHHHHHHHHQQKQQHHSPDHAPTVQQGYPGGVLDVMGKSHDARSSQYFETIEETTSGRSSRASSIDDDDYTDTTGVDAARDDDDSEYTLMELGVPAAAAA</sequence>
<feature type="compositionally biased region" description="Gly residues" evidence="1">
    <location>
        <begin position="730"/>
        <end position="739"/>
    </location>
</feature>
<feature type="region of interest" description="Disordered" evidence="1">
    <location>
        <begin position="690"/>
        <end position="770"/>
    </location>
</feature>
<dbReference type="InterPro" id="IPR011993">
    <property type="entry name" value="PH-like_dom_sf"/>
</dbReference>
<feature type="region of interest" description="Disordered" evidence="1">
    <location>
        <begin position="607"/>
        <end position="667"/>
    </location>
</feature>
<feature type="compositionally biased region" description="Gly residues" evidence="1">
    <location>
        <begin position="784"/>
        <end position="803"/>
    </location>
</feature>
<evidence type="ECO:0000313" key="4">
    <source>
        <dbReference type="Proteomes" id="UP001432322"/>
    </source>
</evidence>
<feature type="compositionally biased region" description="Polar residues" evidence="1">
    <location>
        <begin position="525"/>
        <end position="534"/>
    </location>
</feature>
<proteinExistence type="predicted"/>
<dbReference type="SMART" id="SM00233">
    <property type="entry name" value="PH"/>
    <property type="match status" value="1"/>
</dbReference>
<feature type="region of interest" description="Disordered" evidence="1">
    <location>
        <begin position="867"/>
        <end position="929"/>
    </location>
</feature>
<feature type="region of interest" description="Disordered" evidence="1">
    <location>
        <begin position="510"/>
        <end position="538"/>
    </location>
</feature>